<feature type="region of interest" description="Disordered" evidence="4">
    <location>
        <begin position="538"/>
        <end position="699"/>
    </location>
</feature>
<dbReference type="InterPro" id="IPR000048">
    <property type="entry name" value="IQ_motif_EF-hand-BS"/>
</dbReference>
<accession>A0A7J7L0S6</accession>
<dbReference type="Pfam" id="PF13178">
    <property type="entry name" value="DUF4005"/>
    <property type="match status" value="1"/>
</dbReference>
<dbReference type="CDD" id="cd23767">
    <property type="entry name" value="IQCD"/>
    <property type="match status" value="1"/>
</dbReference>
<dbReference type="PROSITE" id="PS50096">
    <property type="entry name" value="IQ"/>
    <property type="match status" value="2"/>
</dbReference>
<reference evidence="6 7" key="1">
    <citation type="journal article" date="2020" name="IScience">
        <title>Genome Sequencing of the Endangered Kingdonia uniflora (Circaeasteraceae, Ranunculales) Reveals Potential Mechanisms of Evolutionary Specialization.</title>
        <authorList>
            <person name="Sun Y."/>
            <person name="Deng T."/>
            <person name="Zhang A."/>
            <person name="Moore M.J."/>
            <person name="Landis J.B."/>
            <person name="Lin N."/>
            <person name="Zhang H."/>
            <person name="Zhang X."/>
            <person name="Huang J."/>
            <person name="Zhang X."/>
            <person name="Sun H."/>
            <person name="Wang H."/>
        </authorList>
    </citation>
    <scope>NUCLEOTIDE SEQUENCE [LARGE SCALE GENOMIC DNA]</scope>
    <source>
        <strain evidence="6">TB1705</strain>
        <tissue evidence="6">Leaf</tissue>
    </source>
</reference>
<dbReference type="OrthoDB" id="1747078at2759"/>
<evidence type="ECO:0000256" key="2">
    <source>
        <dbReference type="ARBA" id="ARBA00024341"/>
    </source>
</evidence>
<feature type="compositionally biased region" description="Polar residues" evidence="4">
    <location>
        <begin position="86"/>
        <end position="103"/>
    </location>
</feature>
<dbReference type="Gene3D" id="1.20.5.190">
    <property type="match status" value="1"/>
</dbReference>
<protein>
    <recommendedName>
        <fullName evidence="5">DUF4005 domain-containing protein</fullName>
    </recommendedName>
</protein>
<dbReference type="Proteomes" id="UP000541444">
    <property type="component" value="Unassembled WGS sequence"/>
</dbReference>
<organism evidence="6 7">
    <name type="scientific">Kingdonia uniflora</name>
    <dbReference type="NCBI Taxonomy" id="39325"/>
    <lineage>
        <taxon>Eukaryota</taxon>
        <taxon>Viridiplantae</taxon>
        <taxon>Streptophyta</taxon>
        <taxon>Embryophyta</taxon>
        <taxon>Tracheophyta</taxon>
        <taxon>Spermatophyta</taxon>
        <taxon>Magnoliopsida</taxon>
        <taxon>Ranunculales</taxon>
        <taxon>Circaeasteraceae</taxon>
        <taxon>Kingdonia</taxon>
    </lineage>
</organism>
<feature type="region of interest" description="Disordered" evidence="4">
    <location>
        <begin position="19"/>
        <end position="72"/>
    </location>
</feature>
<proteinExistence type="inferred from homology"/>
<dbReference type="EMBL" id="JACGCM010002757">
    <property type="protein sequence ID" value="KAF6136144.1"/>
    <property type="molecule type" value="Genomic_DNA"/>
</dbReference>
<feature type="domain" description="DUF4005" evidence="5">
    <location>
        <begin position="610"/>
        <end position="688"/>
    </location>
</feature>
<comment type="caution">
    <text evidence="6">The sequence shown here is derived from an EMBL/GenBank/DDBJ whole genome shotgun (WGS) entry which is preliminary data.</text>
</comment>
<dbReference type="PANTHER" id="PTHR32295:SF154">
    <property type="entry name" value="PROTEIN IQ-DOMAIN 32"/>
    <property type="match status" value="1"/>
</dbReference>
<feature type="compositionally biased region" description="Basic residues" evidence="4">
    <location>
        <begin position="39"/>
        <end position="50"/>
    </location>
</feature>
<dbReference type="Pfam" id="PF00612">
    <property type="entry name" value="IQ"/>
    <property type="match status" value="2"/>
</dbReference>
<evidence type="ECO:0000256" key="1">
    <source>
        <dbReference type="ARBA" id="ARBA00022860"/>
    </source>
</evidence>
<feature type="compositionally biased region" description="Polar residues" evidence="4">
    <location>
        <begin position="644"/>
        <end position="653"/>
    </location>
</feature>
<evidence type="ECO:0000256" key="3">
    <source>
        <dbReference type="ARBA" id="ARBA00024378"/>
    </source>
</evidence>
<feature type="compositionally biased region" description="Polar residues" evidence="4">
    <location>
        <begin position="673"/>
        <end position="699"/>
    </location>
</feature>
<feature type="non-terminal residue" evidence="6">
    <location>
        <position position="1"/>
    </location>
</feature>
<feature type="region of interest" description="Disordered" evidence="4">
    <location>
        <begin position="86"/>
        <end position="111"/>
    </location>
</feature>
<evidence type="ECO:0000259" key="5">
    <source>
        <dbReference type="Pfam" id="PF13178"/>
    </source>
</evidence>
<dbReference type="AlphaFoldDB" id="A0A7J7L0S6"/>
<dbReference type="PANTHER" id="PTHR32295">
    <property type="entry name" value="IQ-DOMAIN 5-RELATED"/>
    <property type="match status" value="1"/>
</dbReference>
<feature type="compositionally biased region" description="Low complexity" evidence="4">
    <location>
        <begin position="59"/>
        <end position="72"/>
    </location>
</feature>
<evidence type="ECO:0000256" key="4">
    <source>
        <dbReference type="SAM" id="MobiDB-lite"/>
    </source>
</evidence>
<comment type="subunit">
    <text evidence="3">Binds to multiple calmodulin (CaM) in the presence of Ca(2+) and CaM-like proteins.</text>
</comment>
<dbReference type="SMART" id="SM00015">
    <property type="entry name" value="IQ"/>
    <property type="match status" value="2"/>
</dbReference>
<comment type="similarity">
    <text evidence="2">Belongs to the IQD family.</text>
</comment>
<keyword evidence="1" id="KW-0112">Calmodulin-binding</keyword>
<evidence type="ECO:0000313" key="7">
    <source>
        <dbReference type="Proteomes" id="UP000541444"/>
    </source>
</evidence>
<gene>
    <name evidence="6" type="ORF">GIB67_030192</name>
</gene>
<feature type="compositionally biased region" description="Basic and acidic residues" evidence="4">
    <location>
        <begin position="28"/>
        <end position="38"/>
    </location>
</feature>
<evidence type="ECO:0000313" key="6">
    <source>
        <dbReference type="EMBL" id="KAF6136144.1"/>
    </source>
</evidence>
<feature type="compositionally biased region" description="Basic and acidic residues" evidence="4">
    <location>
        <begin position="587"/>
        <end position="602"/>
    </location>
</feature>
<dbReference type="InterPro" id="IPR025064">
    <property type="entry name" value="DUF4005"/>
</dbReference>
<name>A0A7J7L0S6_9MAGN</name>
<keyword evidence="7" id="KW-1185">Reference proteome</keyword>
<feature type="compositionally biased region" description="Polar residues" evidence="4">
    <location>
        <begin position="624"/>
        <end position="636"/>
    </location>
</feature>
<dbReference type="GO" id="GO:0005516">
    <property type="term" value="F:calmodulin binding"/>
    <property type="evidence" value="ECO:0007669"/>
    <property type="project" value="UniProtKB-KW"/>
</dbReference>
<sequence length="699" mass="76556">MVRSSNSCFKIITCGSDSPVDNEDLELNESKSSMDKRGWSFRKRSTRHRVLSNTVTSGTPSTATEASPESTSIGFSVQSKTIPDKTSFSSVMNSTQPKATTTIENDHKTDSVNPVNPLESSFKNNFHISPDDASERNLQMQESTAIVIQAAIRGYLAKKELVKLKYVVKLQAAVRGHLVRGQAVGSLRCVQAIVKMQSLVRARYACASIQGSDIEEKCDRKHDKGGLSRKPLGKENLETNANNYSSTQKWLSNGFARQLLESTPKKEIHIKCDPSRPDSSWKWLERWMAVLSSDSAEPHTTENQGKIERNSILNVATNDCEQVDSEADVSKIIMSVDGKKSSVSYDADKFDDAGFRRSQEISSVIEKRQIGTSFMSENRDSVIEQPKRSLKRVASEQPEYEGNNTVFESRKTCNPTFVAVKSKFEELSSSSAKSVKPVISTSRDVEVESKLGNISSQSDRLTENSVTKKPSCLVGGSEGGTEISVSSFLDSPNKNQVYGGKLEHESELVGELTSGRNGTMIMHPIAKTLILKSSPESHITASGAYGTPSSEVSVKAKRNKVDKSGPTKKIKSHSAGNKPHLILNQDLDARSSTEQLLKESKNGRRRSSFGSARPDLGEEESRDSSSTIPSYMQATESAKAKALMNTSPRSTPDLQDKDIYIKKRHSLPGANGKQISPRMQRSTSQAQQGAKGNGTPPTQ</sequence>